<evidence type="ECO:0000256" key="5">
    <source>
        <dbReference type="ARBA" id="ARBA00023001"/>
    </source>
</evidence>
<reference evidence="12 13" key="1">
    <citation type="submission" date="2016-11" db="EMBL/GenBank/DDBJ databases">
        <authorList>
            <person name="Jaros S."/>
            <person name="Januszkiewicz K."/>
            <person name="Wedrychowicz H."/>
        </authorList>
    </citation>
    <scope>NUCLEOTIDE SEQUENCE [LARGE SCALE GENOMIC DNA]</scope>
    <source>
        <strain evidence="12 13">DSM 8605</strain>
    </source>
</reference>
<evidence type="ECO:0000256" key="7">
    <source>
        <dbReference type="ARBA" id="ARBA00023295"/>
    </source>
</evidence>
<evidence type="ECO:0000256" key="9">
    <source>
        <dbReference type="PIRSR" id="PIRSR617736-1"/>
    </source>
</evidence>
<dbReference type="AlphaFoldDB" id="A0A1M5T407"/>
<keyword evidence="6" id="KW-0119">Carbohydrate metabolism</keyword>
<feature type="binding site" evidence="10">
    <location>
        <position position="16"/>
    </location>
    <ligand>
        <name>substrate</name>
    </ligand>
</feature>
<dbReference type="Proteomes" id="UP000184447">
    <property type="component" value="Unassembled WGS sequence"/>
</dbReference>
<dbReference type="PROSITE" id="PS00653">
    <property type="entry name" value="GLYCOSYL_HYDROL_F1_2"/>
    <property type="match status" value="1"/>
</dbReference>
<feature type="binding site" evidence="10">
    <location>
        <position position="394"/>
    </location>
    <ligand>
        <name>substrate</name>
    </ligand>
</feature>
<dbReference type="Pfam" id="PF00232">
    <property type="entry name" value="Glyco_hydro_1"/>
    <property type="match status" value="1"/>
</dbReference>
<proteinExistence type="inferred from homology"/>
<dbReference type="PANTHER" id="PTHR10353:SF36">
    <property type="entry name" value="LP05116P"/>
    <property type="match status" value="1"/>
</dbReference>
<feature type="binding site" evidence="10">
    <location>
        <begin position="401"/>
        <end position="402"/>
    </location>
    <ligand>
        <name>substrate</name>
    </ligand>
</feature>
<keyword evidence="13" id="KW-1185">Reference proteome</keyword>
<comment type="catalytic activity">
    <reaction evidence="1 11">
        <text>Hydrolysis of terminal, non-reducing beta-D-glucosyl residues with release of beta-D-glucose.</text>
        <dbReference type="EC" id="3.2.1.21"/>
    </reaction>
</comment>
<feature type="binding site" evidence="10">
    <location>
        <position position="292"/>
    </location>
    <ligand>
        <name>substrate</name>
    </ligand>
</feature>
<dbReference type="PANTHER" id="PTHR10353">
    <property type="entry name" value="GLYCOSYL HYDROLASE"/>
    <property type="match status" value="1"/>
</dbReference>
<evidence type="ECO:0000256" key="6">
    <source>
        <dbReference type="ARBA" id="ARBA00023277"/>
    </source>
</evidence>
<evidence type="ECO:0000256" key="1">
    <source>
        <dbReference type="ARBA" id="ARBA00000448"/>
    </source>
</evidence>
<feature type="active site" description="Proton donor" evidence="9">
    <location>
        <position position="162"/>
    </location>
</feature>
<dbReference type="InterPro" id="IPR033132">
    <property type="entry name" value="GH_1_N_CS"/>
</dbReference>
<dbReference type="SUPFAM" id="SSF51445">
    <property type="entry name" value="(Trans)glycosidases"/>
    <property type="match status" value="1"/>
</dbReference>
<accession>A0A1M5T407</accession>
<evidence type="ECO:0000313" key="13">
    <source>
        <dbReference type="Proteomes" id="UP000184447"/>
    </source>
</evidence>
<evidence type="ECO:0000256" key="8">
    <source>
        <dbReference type="ARBA" id="ARBA00023326"/>
    </source>
</evidence>
<dbReference type="InterPro" id="IPR017853">
    <property type="entry name" value="GH"/>
</dbReference>
<dbReference type="STRING" id="1121316.SAMN02745207_01173"/>
<dbReference type="InterPro" id="IPR017736">
    <property type="entry name" value="Glyco_hydro_1_beta-glucosidase"/>
</dbReference>
<keyword evidence="7 11" id="KW-0326">Glycosidase</keyword>
<dbReference type="EMBL" id="FQXM01000005">
    <property type="protein sequence ID" value="SHH45103.1"/>
    <property type="molecule type" value="Genomic_DNA"/>
</dbReference>
<dbReference type="NCBIfam" id="TIGR03356">
    <property type="entry name" value="BGL"/>
    <property type="match status" value="1"/>
</dbReference>
<dbReference type="GO" id="GO:0008422">
    <property type="term" value="F:beta-glucosidase activity"/>
    <property type="evidence" value="ECO:0007669"/>
    <property type="project" value="UniProtKB-EC"/>
</dbReference>
<keyword evidence="8" id="KW-0624">Polysaccharide degradation</keyword>
<feature type="active site" description="Nucleophile" evidence="9">
    <location>
        <position position="348"/>
    </location>
</feature>
<dbReference type="EC" id="3.2.1.21" evidence="3 11"/>
<name>A0A1M5T407_9CLOT</name>
<comment type="similarity">
    <text evidence="2 11">Belongs to the glycosyl hydrolase 1 family.</text>
</comment>
<dbReference type="PRINTS" id="PR00131">
    <property type="entry name" value="GLHYDRLASE1"/>
</dbReference>
<feature type="binding site" evidence="10">
    <location>
        <position position="116"/>
    </location>
    <ligand>
        <name>substrate</name>
    </ligand>
</feature>
<evidence type="ECO:0000256" key="4">
    <source>
        <dbReference type="ARBA" id="ARBA00022801"/>
    </source>
</evidence>
<evidence type="ECO:0000256" key="2">
    <source>
        <dbReference type="ARBA" id="ARBA00010838"/>
    </source>
</evidence>
<dbReference type="GO" id="GO:0005829">
    <property type="term" value="C:cytosol"/>
    <property type="evidence" value="ECO:0007669"/>
    <property type="project" value="TreeGrafter"/>
</dbReference>
<dbReference type="FunFam" id="3.20.20.80:FF:000004">
    <property type="entry name" value="Beta-glucosidase 6-phospho-beta-glucosidase"/>
    <property type="match status" value="1"/>
</dbReference>
<evidence type="ECO:0000313" key="12">
    <source>
        <dbReference type="EMBL" id="SHH45103.1"/>
    </source>
</evidence>
<feature type="binding site" evidence="10">
    <location>
        <position position="161"/>
    </location>
    <ligand>
        <name>substrate</name>
    </ligand>
</feature>
<keyword evidence="4 11" id="KW-0378">Hydrolase</keyword>
<sequence length="440" mass="51822">MFTKDFIFGAATSSYQIEGTKTTSGYIESIWDEFSKKPGAILDKSDGKVACEHMKYYKEDIQLMKELNLDAYRFSISWPRIMPKEGEISQEGIDFYKNLLLELKEKGLKSSVTIYHWDLPLWIYEKNGGWISRDTAYLYLEYMKLVTRELDEYVDQWVTFNEPFCSSFLGYLTGDHAPGHRNETDYIKAVHHLHLAHGLAVDYYKKNYNKPIGIVVNLTHVYSSDNSYNNRMAIKVWDAISNTVYLDPIFKGRYPDDLMMLLSNKVSDFNFIREGDLEIISNKIDFLGINYYTHCFVEFDATSKFLGRPAYTEHEKTAMNWDITPQALYDLVHRVRNEYTDIPIYITENGSAWDDKLEDGRVHDDGRINYFNLHLEVVEKLNHEGMNIAGYFAWSLMDNFEWAYGYAKRFGIIYIDYETQKRYPKDSYYRYKEIIKAREL</sequence>
<dbReference type="RefSeq" id="WP_073337501.1">
    <property type="nucleotide sequence ID" value="NZ_FQXM01000005.1"/>
</dbReference>
<evidence type="ECO:0000256" key="3">
    <source>
        <dbReference type="ARBA" id="ARBA00012744"/>
    </source>
</evidence>
<keyword evidence="5" id="KW-0136">Cellulose degradation</keyword>
<evidence type="ECO:0000256" key="10">
    <source>
        <dbReference type="PIRSR" id="PIRSR617736-2"/>
    </source>
</evidence>
<dbReference type="InterPro" id="IPR001360">
    <property type="entry name" value="Glyco_hydro_1"/>
</dbReference>
<gene>
    <name evidence="12" type="ORF">SAMN02745207_01173</name>
</gene>
<organism evidence="12 13">
    <name type="scientific">Clostridium grantii DSM 8605</name>
    <dbReference type="NCBI Taxonomy" id="1121316"/>
    <lineage>
        <taxon>Bacteria</taxon>
        <taxon>Bacillati</taxon>
        <taxon>Bacillota</taxon>
        <taxon>Clostridia</taxon>
        <taxon>Eubacteriales</taxon>
        <taxon>Clostridiaceae</taxon>
        <taxon>Clostridium</taxon>
    </lineage>
</organism>
<protein>
    <recommendedName>
        <fullName evidence="3 11">Beta-glucosidase</fullName>
        <ecNumber evidence="3 11">3.2.1.21</ecNumber>
    </recommendedName>
</protein>
<evidence type="ECO:0000256" key="11">
    <source>
        <dbReference type="RuleBase" id="RU361175"/>
    </source>
</evidence>
<dbReference type="GO" id="GO:0030245">
    <property type="term" value="P:cellulose catabolic process"/>
    <property type="evidence" value="ECO:0007669"/>
    <property type="project" value="UniProtKB-KW"/>
</dbReference>
<dbReference type="Gene3D" id="3.20.20.80">
    <property type="entry name" value="Glycosidases"/>
    <property type="match status" value="1"/>
</dbReference>